<accession>A0A0V0GKV1</accession>
<dbReference type="AlphaFoldDB" id="A0A0V0GKV1"/>
<protein>
    <submittedName>
        <fullName evidence="1">Putative ovule protein</fullName>
    </submittedName>
</protein>
<name>A0A0V0GKV1_SOLCH</name>
<reference evidence="1" key="1">
    <citation type="submission" date="2015-12" db="EMBL/GenBank/DDBJ databases">
        <title>Gene expression during late stages of embryo sac development: a critical building block for successful pollen-pistil interactions.</title>
        <authorList>
            <person name="Liu Y."/>
            <person name="Joly V."/>
            <person name="Sabar M."/>
            <person name="Matton D.P."/>
        </authorList>
    </citation>
    <scope>NUCLEOTIDE SEQUENCE</scope>
</reference>
<sequence length="63" mass="7789">AFDICRRSRSETLFYCLYFLRIHSNPFARHYMTKESNKFNQNSHLLNLANNWQFWRVCRTTLK</sequence>
<feature type="non-terminal residue" evidence="1">
    <location>
        <position position="1"/>
    </location>
</feature>
<dbReference type="EMBL" id="GEDG01036120">
    <property type="protein sequence ID" value="JAP08866.1"/>
    <property type="molecule type" value="Transcribed_RNA"/>
</dbReference>
<proteinExistence type="predicted"/>
<organism evidence="1">
    <name type="scientific">Solanum chacoense</name>
    <name type="common">Chaco potato</name>
    <dbReference type="NCBI Taxonomy" id="4108"/>
    <lineage>
        <taxon>Eukaryota</taxon>
        <taxon>Viridiplantae</taxon>
        <taxon>Streptophyta</taxon>
        <taxon>Embryophyta</taxon>
        <taxon>Tracheophyta</taxon>
        <taxon>Spermatophyta</taxon>
        <taxon>Magnoliopsida</taxon>
        <taxon>eudicotyledons</taxon>
        <taxon>Gunneridae</taxon>
        <taxon>Pentapetalae</taxon>
        <taxon>asterids</taxon>
        <taxon>lamiids</taxon>
        <taxon>Solanales</taxon>
        <taxon>Solanaceae</taxon>
        <taxon>Solanoideae</taxon>
        <taxon>Solaneae</taxon>
        <taxon>Solanum</taxon>
    </lineage>
</organism>
<evidence type="ECO:0000313" key="1">
    <source>
        <dbReference type="EMBL" id="JAP08866.1"/>
    </source>
</evidence>